<dbReference type="AlphaFoldDB" id="A0A7J4XLS2"/>
<reference evidence="1 2" key="1">
    <citation type="journal article" date="2019" name="Nat. Med.">
        <title>A library of human gut bacterial isolates paired with longitudinal multiomics data enables mechanistic microbiome research.</title>
        <authorList>
            <person name="Poyet M."/>
            <person name="Groussin M."/>
            <person name="Gibbons S.M."/>
            <person name="Avila-Pacheco J."/>
            <person name="Jiang X."/>
            <person name="Kearney S.M."/>
            <person name="Perrotta A.R."/>
            <person name="Berdy B."/>
            <person name="Zhao S."/>
            <person name="Lieberman T.D."/>
            <person name="Swanson P.K."/>
            <person name="Smith M."/>
            <person name="Roesemann S."/>
            <person name="Alexander J.E."/>
            <person name="Rich S.A."/>
            <person name="Livny J."/>
            <person name="Vlamakis H."/>
            <person name="Clish C."/>
            <person name="Bullock K."/>
            <person name="Deik A."/>
            <person name="Scott J."/>
            <person name="Pierce K.A."/>
            <person name="Xavier R.J."/>
            <person name="Alm E.J."/>
        </authorList>
    </citation>
    <scope>NUCLEOTIDE SEQUENCE [LARGE SCALE GENOMIC DNA]</scope>
    <source>
        <strain evidence="1 2">BIOML-A10</strain>
    </source>
</reference>
<comment type="caution">
    <text evidence="1">The sequence shown here is derived from an EMBL/GenBank/DDBJ whole genome shotgun (WGS) entry which is preliminary data.</text>
</comment>
<proteinExistence type="predicted"/>
<organism evidence="1 2">
    <name type="scientific">Bacteroides salyersiae</name>
    <dbReference type="NCBI Taxonomy" id="291644"/>
    <lineage>
        <taxon>Bacteria</taxon>
        <taxon>Pseudomonadati</taxon>
        <taxon>Bacteroidota</taxon>
        <taxon>Bacteroidia</taxon>
        <taxon>Bacteroidales</taxon>
        <taxon>Bacteroidaceae</taxon>
        <taxon>Bacteroides</taxon>
    </lineage>
</organism>
<name>A0A7J4XLS2_9BACE</name>
<dbReference type="Proteomes" id="UP000422221">
    <property type="component" value="Unassembled WGS sequence"/>
</dbReference>
<gene>
    <name evidence="1" type="ORF">F3F73_05900</name>
</gene>
<accession>A0A7J4XLS2</accession>
<sequence length="198" mass="22549">MEMYIGKLLPNGQVQHINVDYNVYSCTTGICLKNFYKTGKRVDDLLALGNLYKLGPTPYGKYTNGDDKVHCDAYIRDNNNKPKGNRAETCPSKDTFFALGHYVFLYQDGCWFTKGADGIVNMSSPAYLYCIARKEKNGIDGLTVKTLDKDGLHNVDIQDDIKSWSELETKAKQEEKCFYVFRKNRLVAALNQTNYHIN</sequence>
<protein>
    <submittedName>
        <fullName evidence="1">Uncharacterized protein</fullName>
    </submittedName>
</protein>
<evidence type="ECO:0000313" key="2">
    <source>
        <dbReference type="Proteomes" id="UP000422221"/>
    </source>
</evidence>
<dbReference type="RefSeq" id="WP_130058415.1">
    <property type="nucleotide sequence ID" value="NZ_RCXT01000003.1"/>
</dbReference>
<dbReference type="EMBL" id="VWMK01000004">
    <property type="protein sequence ID" value="KAA3767926.1"/>
    <property type="molecule type" value="Genomic_DNA"/>
</dbReference>
<evidence type="ECO:0000313" key="1">
    <source>
        <dbReference type="EMBL" id="KAA3767926.1"/>
    </source>
</evidence>